<evidence type="ECO:0000256" key="1">
    <source>
        <dbReference type="SAM" id="MobiDB-lite"/>
    </source>
</evidence>
<proteinExistence type="predicted"/>
<evidence type="ECO:0000313" key="2">
    <source>
        <dbReference type="EMBL" id="GBP92339.1"/>
    </source>
</evidence>
<accession>A0A4C1ZZC2</accession>
<feature type="compositionally biased region" description="Basic and acidic residues" evidence="1">
    <location>
        <begin position="51"/>
        <end position="62"/>
    </location>
</feature>
<keyword evidence="3" id="KW-1185">Reference proteome</keyword>
<name>A0A4C1ZZC2_EUMVA</name>
<dbReference type="AlphaFoldDB" id="A0A4C1ZZC2"/>
<gene>
    <name evidence="2" type="ORF">EVAR_63362_1</name>
</gene>
<dbReference type="Proteomes" id="UP000299102">
    <property type="component" value="Unassembled WGS sequence"/>
</dbReference>
<reference evidence="2 3" key="1">
    <citation type="journal article" date="2019" name="Commun. Biol.">
        <title>The bagworm genome reveals a unique fibroin gene that provides high tensile strength.</title>
        <authorList>
            <person name="Kono N."/>
            <person name="Nakamura H."/>
            <person name="Ohtoshi R."/>
            <person name="Tomita M."/>
            <person name="Numata K."/>
            <person name="Arakawa K."/>
        </authorList>
    </citation>
    <scope>NUCLEOTIDE SEQUENCE [LARGE SCALE GENOMIC DNA]</scope>
</reference>
<feature type="compositionally biased region" description="Polar residues" evidence="1">
    <location>
        <begin position="8"/>
        <end position="37"/>
    </location>
</feature>
<sequence>MQPGPATAATSLRNVHKSGVSSQQGFVSTHQSDTSLYSMKRKYSLPSGDPSRSDKRRNDETSHGSSSIHQKADTVKLAAIPPPSVTISVKTLLSSQEDAGIESHERIVLGSSIVSKRKEGARNEES</sequence>
<organism evidence="2 3">
    <name type="scientific">Eumeta variegata</name>
    <name type="common">Bagworm moth</name>
    <name type="synonym">Eumeta japonica</name>
    <dbReference type="NCBI Taxonomy" id="151549"/>
    <lineage>
        <taxon>Eukaryota</taxon>
        <taxon>Metazoa</taxon>
        <taxon>Ecdysozoa</taxon>
        <taxon>Arthropoda</taxon>
        <taxon>Hexapoda</taxon>
        <taxon>Insecta</taxon>
        <taxon>Pterygota</taxon>
        <taxon>Neoptera</taxon>
        <taxon>Endopterygota</taxon>
        <taxon>Lepidoptera</taxon>
        <taxon>Glossata</taxon>
        <taxon>Ditrysia</taxon>
        <taxon>Tineoidea</taxon>
        <taxon>Psychidae</taxon>
        <taxon>Oiketicinae</taxon>
        <taxon>Eumeta</taxon>
    </lineage>
</organism>
<evidence type="ECO:0000313" key="3">
    <source>
        <dbReference type="Proteomes" id="UP000299102"/>
    </source>
</evidence>
<protein>
    <submittedName>
        <fullName evidence="2">Uncharacterized protein</fullName>
    </submittedName>
</protein>
<comment type="caution">
    <text evidence="2">The sequence shown here is derived from an EMBL/GenBank/DDBJ whole genome shotgun (WGS) entry which is preliminary data.</text>
</comment>
<feature type="region of interest" description="Disordered" evidence="1">
    <location>
        <begin position="1"/>
        <end position="79"/>
    </location>
</feature>
<dbReference type="EMBL" id="BGZK01002265">
    <property type="protein sequence ID" value="GBP92339.1"/>
    <property type="molecule type" value="Genomic_DNA"/>
</dbReference>